<evidence type="ECO:0000256" key="2">
    <source>
        <dbReference type="ARBA" id="ARBA00023134"/>
    </source>
</evidence>
<dbReference type="InterPro" id="IPR050227">
    <property type="entry name" value="Rab"/>
</dbReference>
<evidence type="ECO:0000256" key="1">
    <source>
        <dbReference type="ARBA" id="ARBA00022741"/>
    </source>
</evidence>
<dbReference type="PROSITE" id="PS51421">
    <property type="entry name" value="RAS"/>
    <property type="match status" value="1"/>
</dbReference>
<dbReference type="CDD" id="cd00154">
    <property type="entry name" value="Rab"/>
    <property type="match status" value="1"/>
</dbReference>
<dbReference type="PANTHER" id="PTHR47977">
    <property type="entry name" value="RAS-RELATED PROTEIN RAB"/>
    <property type="match status" value="1"/>
</dbReference>
<dbReference type="Proteomes" id="UP001159428">
    <property type="component" value="Unassembled WGS sequence"/>
</dbReference>
<dbReference type="NCBIfam" id="TIGR00231">
    <property type="entry name" value="small_GTP"/>
    <property type="match status" value="1"/>
</dbReference>
<reference evidence="3 4" key="1">
    <citation type="submission" date="2022-05" db="EMBL/GenBank/DDBJ databases">
        <authorList>
            <consortium name="Genoscope - CEA"/>
            <person name="William W."/>
        </authorList>
    </citation>
    <scope>NUCLEOTIDE SEQUENCE [LARGE SCALE GENOMIC DNA]</scope>
</reference>
<dbReference type="GO" id="GO:0003924">
    <property type="term" value="F:GTPase activity"/>
    <property type="evidence" value="ECO:0007669"/>
    <property type="project" value="InterPro"/>
</dbReference>
<dbReference type="AlphaFoldDB" id="A0AAU9WPY5"/>
<dbReference type="EMBL" id="CALNXJ010000018">
    <property type="protein sequence ID" value="CAH3121356.1"/>
    <property type="molecule type" value="Genomic_DNA"/>
</dbReference>
<dbReference type="SMART" id="SM00173">
    <property type="entry name" value="RAS"/>
    <property type="match status" value="1"/>
</dbReference>
<dbReference type="GO" id="GO:0005525">
    <property type="term" value="F:GTP binding"/>
    <property type="evidence" value="ECO:0007669"/>
    <property type="project" value="UniProtKB-KW"/>
</dbReference>
<evidence type="ECO:0000313" key="4">
    <source>
        <dbReference type="Proteomes" id="UP001159428"/>
    </source>
</evidence>
<keyword evidence="4" id="KW-1185">Reference proteome</keyword>
<dbReference type="SMART" id="SM00174">
    <property type="entry name" value="RHO"/>
    <property type="match status" value="1"/>
</dbReference>
<dbReference type="InterPro" id="IPR027417">
    <property type="entry name" value="P-loop_NTPase"/>
</dbReference>
<dbReference type="InterPro" id="IPR001806">
    <property type="entry name" value="Small_GTPase"/>
</dbReference>
<dbReference type="Gene3D" id="3.40.50.300">
    <property type="entry name" value="P-loop containing nucleotide triphosphate hydrolases"/>
    <property type="match status" value="1"/>
</dbReference>
<evidence type="ECO:0000313" key="3">
    <source>
        <dbReference type="EMBL" id="CAH3121356.1"/>
    </source>
</evidence>
<proteinExistence type="predicted"/>
<comment type="caution">
    <text evidence="3">The sequence shown here is derived from an EMBL/GenBank/DDBJ whole genome shotgun (WGS) entry which is preliminary data.</text>
</comment>
<protein>
    <submittedName>
        <fullName evidence="3">Uncharacterized protein</fullName>
    </submittedName>
</protein>
<dbReference type="InterPro" id="IPR005225">
    <property type="entry name" value="Small_GTP-bd"/>
</dbReference>
<dbReference type="Pfam" id="PF00071">
    <property type="entry name" value="Ras"/>
    <property type="match status" value="1"/>
</dbReference>
<name>A0AAU9WPY5_9CNID</name>
<organism evidence="3 4">
    <name type="scientific">Pocillopora meandrina</name>
    <dbReference type="NCBI Taxonomy" id="46732"/>
    <lineage>
        <taxon>Eukaryota</taxon>
        <taxon>Metazoa</taxon>
        <taxon>Cnidaria</taxon>
        <taxon>Anthozoa</taxon>
        <taxon>Hexacorallia</taxon>
        <taxon>Scleractinia</taxon>
        <taxon>Astrocoeniina</taxon>
        <taxon>Pocilloporidae</taxon>
        <taxon>Pocillopora</taxon>
    </lineage>
</organism>
<gene>
    <name evidence="3" type="ORF">PMEA_00009174</name>
</gene>
<dbReference type="PROSITE" id="PS51419">
    <property type="entry name" value="RAB"/>
    <property type="match status" value="1"/>
</dbReference>
<keyword evidence="1" id="KW-0547">Nucleotide-binding</keyword>
<sequence>MADDVKTTRCECVSIVTGDSEYAREFAKFAICSAENNMGTAGSCSRGEVIQNEIPTFKVVLVGDPEVGKSSIFLRYTKNQFDYSYQPSVSVSIGNIVKHVNVPFETIVSVALWDLPGREEMDLRRSYYKDVDAAIVVVDMDDIDSVTMAGTWKQDIVNNAVFTANNGNIKENIADSKLIPILLLGNKMDKLKYHKTEEERNDDDDEMSYLETVRVLEGVALQHGFVGSVTVSAKESDNSVHAAIQSLIRHLLQQKMKKKKLTSKGGKLSKNDLELEEKNYVTISPLEISEKKEFIPLIVTKVSEFDVFFAECNNPIETVQNTSTGLLDAMNNFKRACSRAGVTSSTKASLEECIDGLKQLIRTDDDEDALEAHEDGGYIKLLVKEEVKERVSGPVQRVLNSFHSEVGAASKKVLVQCPGALNSLRENEDKINELKATAFERATARGMTQRRAKAAVCNIDANCTRIGEAVATAMETMTAVDNDYKKIKAAMLW</sequence>
<accession>A0AAU9WPY5</accession>
<dbReference type="PRINTS" id="PR00449">
    <property type="entry name" value="RASTRNSFRMNG"/>
</dbReference>
<dbReference type="SUPFAM" id="SSF52540">
    <property type="entry name" value="P-loop containing nucleoside triphosphate hydrolases"/>
    <property type="match status" value="1"/>
</dbReference>
<dbReference type="SMART" id="SM00175">
    <property type="entry name" value="RAB"/>
    <property type="match status" value="1"/>
</dbReference>
<keyword evidence="2" id="KW-0342">GTP-binding</keyword>